<keyword evidence="2" id="KW-0418">Kinase</keyword>
<dbReference type="SUPFAM" id="SSF53613">
    <property type="entry name" value="Ribokinase-like"/>
    <property type="match status" value="1"/>
</dbReference>
<evidence type="ECO:0000313" key="4">
    <source>
        <dbReference type="EMBL" id="KPL84366.1"/>
    </source>
</evidence>
<dbReference type="InterPro" id="IPR029056">
    <property type="entry name" value="Ribokinase-like"/>
</dbReference>
<dbReference type="AlphaFoldDB" id="A0A0P6XNS3"/>
<accession>A0A0P6XNS3</accession>
<dbReference type="Gene3D" id="3.40.1190.20">
    <property type="match status" value="1"/>
</dbReference>
<dbReference type="RefSeq" id="WP_054520870.1">
    <property type="nucleotide sequence ID" value="NZ_LGKO01000002.1"/>
</dbReference>
<dbReference type="OrthoDB" id="9813569at2"/>
<comment type="caution">
    <text evidence="4">The sequence shown here is derived from an EMBL/GenBank/DDBJ whole genome shotgun (WGS) entry which is preliminary data.</text>
</comment>
<dbReference type="InterPro" id="IPR002173">
    <property type="entry name" value="Carboh/pur_kinase_PfkB_CS"/>
</dbReference>
<evidence type="ECO:0000256" key="1">
    <source>
        <dbReference type="ARBA" id="ARBA00022679"/>
    </source>
</evidence>
<organism evidence="4 5">
    <name type="scientific">Thermanaerothrix daxensis</name>
    <dbReference type="NCBI Taxonomy" id="869279"/>
    <lineage>
        <taxon>Bacteria</taxon>
        <taxon>Bacillati</taxon>
        <taxon>Chloroflexota</taxon>
        <taxon>Anaerolineae</taxon>
        <taxon>Anaerolineales</taxon>
        <taxon>Anaerolineaceae</taxon>
        <taxon>Thermanaerothrix</taxon>
    </lineage>
</organism>
<gene>
    <name evidence="4" type="ORF">SE15_04400</name>
</gene>
<dbReference type="InterPro" id="IPR011611">
    <property type="entry name" value="PfkB_dom"/>
</dbReference>
<dbReference type="Proteomes" id="UP000050544">
    <property type="component" value="Unassembled WGS sequence"/>
</dbReference>
<dbReference type="Pfam" id="PF00294">
    <property type="entry name" value="PfkB"/>
    <property type="match status" value="1"/>
</dbReference>
<reference evidence="4 5" key="1">
    <citation type="submission" date="2015-07" db="EMBL/GenBank/DDBJ databases">
        <title>Whole genome sequence of Thermanaerothrix daxensis DSM 23592.</title>
        <authorList>
            <person name="Hemp J."/>
            <person name="Ward L.M."/>
            <person name="Pace L.A."/>
            <person name="Fischer W.W."/>
        </authorList>
    </citation>
    <scope>NUCLEOTIDE SEQUENCE [LARGE SCALE GENOMIC DNA]</scope>
    <source>
        <strain evidence="4 5">GNS-1</strain>
    </source>
</reference>
<protein>
    <recommendedName>
        <fullName evidence="3">Carbohydrate kinase PfkB domain-containing protein</fullName>
    </recommendedName>
</protein>
<dbReference type="PROSITE" id="PS00584">
    <property type="entry name" value="PFKB_KINASES_2"/>
    <property type="match status" value="1"/>
</dbReference>
<evidence type="ECO:0000259" key="3">
    <source>
        <dbReference type="Pfam" id="PF00294"/>
    </source>
</evidence>
<dbReference type="PANTHER" id="PTHR47826:SF1">
    <property type="entry name" value="OS03G0164700 PROTEIN"/>
    <property type="match status" value="1"/>
</dbReference>
<dbReference type="EMBL" id="LGKO01000002">
    <property type="protein sequence ID" value="KPL84366.1"/>
    <property type="molecule type" value="Genomic_DNA"/>
</dbReference>
<sequence length="314" mass="34044">MGLRVASFGDLVMDVVAGVPRLPIEAARDQLLDYIRIEPGGAGNFLITGQRLGMSMCAGGAVGEDTFGYLVLQILREEGVDVSEVHHLPGGTTTTVFVLVDRLGEHVFLGRSGEGPELLPGPWMETFLKDVQALQVWGYTFMEKPLVESMLRLVEMAHQRGIPVFFDPGPQLQATPECLERLLRCTRVILLTEAEVPLVTGGCIGAEGIERLLDRGPGLVVVKQGVKGCTVHTRTETIVAPGFPVPLRDTTGAGDAFAAAFLYGYLHEWPLHQVATFANATGAAKVQKIGSGRQVPTADEVRRVLRDFRVDIDF</sequence>
<dbReference type="GO" id="GO:0016301">
    <property type="term" value="F:kinase activity"/>
    <property type="evidence" value="ECO:0007669"/>
    <property type="project" value="UniProtKB-KW"/>
</dbReference>
<dbReference type="STRING" id="869279.SE15_04400"/>
<evidence type="ECO:0000256" key="2">
    <source>
        <dbReference type="ARBA" id="ARBA00022777"/>
    </source>
</evidence>
<keyword evidence="1" id="KW-0808">Transferase</keyword>
<name>A0A0P6XNS3_9CHLR</name>
<proteinExistence type="predicted"/>
<evidence type="ECO:0000313" key="5">
    <source>
        <dbReference type="Proteomes" id="UP000050544"/>
    </source>
</evidence>
<keyword evidence="5" id="KW-1185">Reference proteome</keyword>
<feature type="domain" description="Carbohydrate kinase PfkB" evidence="3">
    <location>
        <begin position="4"/>
        <end position="297"/>
    </location>
</feature>
<dbReference type="PANTHER" id="PTHR47826">
    <property type="entry name" value="OS03G0164700 PROTEIN"/>
    <property type="match status" value="1"/>
</dbReference>